<dbReference type="EMBL" id="LLXX01000178">
    <property type="protein sequence ID" value="KRQ98248.1"/>
    <property type="molecule type" value="Genomic_DNA"/>
</dbReference>
<sequence>MRRVDGCGAQRPQACAANWPGVPHCRIFLSQTDRPGLAPFDGQGYPFFLIVLTANRMKLGPGGCGVQEMSRSAFVGDQMTHGGQKGFGMTKHGRSGHATRSPRFRFLQKLEAQKNDRKDRSRIKDPKRSVEELFHPRKPR</sequence>
<dbReference type="Proteomes" id="UP000051913">
    <property type="component" value="Unassembled WGS sequence"/>
</dbReference>
<gene>
    <name evidence="2" type="ORF">CP49_38185</name>
</gene>
<keyword evidence="3" id="KW-1185">Reference proteome</keyword>
<feature type="compositionally biased region" description="Basic residues" evidence="1">
    <location>
        <begin position="91"/>
        <end position="103"/>
    </location>
</feature>
<dbReference type="STRING" id="1518501.CQ10_41755"/>
<reference evidence="2 3" key="1">
    <citation type="submission" date="2014-03" db="EMBL/GenBank/DDBJ databases">
        <title>Bradyrhizobium valentinum sp. nov., isolated from effective nodules of Lupinus mariae-josephae, a lupine endemic of basic-lime soils in Eastern Spain.</title>
        <authorList>
            <person name="Duran D."/>
            <person name="Rey L."/>
            <person name="Navarro A."/>
            <person name="Busquets A."/>
            <person name="Imperial J."/>
            <person name="Ruiz-Argueso T."/>
        </authorList>
    </citation>
    <scope>NUCLEOTIDE SEQUENCE [LARGE SCALE GENOMIC DNA]</scope>
    <source>
        <strain evidence="2 3">LmjM3</strain>
    </source>
</reference>
<accession>A0A0R3KR02</accession>
<evidence type="ECO:0000256" key="1">
    <source>
        <dbReference type="SAM" id="MobiDB-lite"/>
    </source>
</evidence>
<feature type="compositionally biased region" description="Basic and acidic residues" evidence="1">
    <location>
        <begin position="111"/>
        <end position="140"/>
    </location>
</feature>
<organism evidence="2 3">
    <name type="scientific">Bradyrhizobium valentinum</name>
    <dbReference type="NCBI Taxonomy" id="1518501"/>
    <lineage>
        <taxon>Bacteria</taxon>
        <taxon>Pseudomonadati</taxon>
        <taxon>Pseudomonadota</taxon>
        <taxon>Alphaproteobacteria</taxon>
        <taxon>Hyphomicrobiales</taxon>
        <taxon>Nitrobacteraceae</taxon>
        <taxon>Bradyrhizobium</taxon>
    </lineage>
</organism>
<dbReference type="AlphaFoldDB" id="A0A0R3KR02"/>
<evidence type="ECO:0000313" key="3">
    <source>
        <dbReference type="Proteomes" id="UP000051913"/>
    </source>
</evidence>
<proteinExistence type="predicted"/>
<feature type="region of interest" description="Disordered" evidence="1">
    <location>
        <begin position="77"/>
        <end position="140"/>
    </location>
</feature>
<dbReference type="RefSeq" id="WP_156438780.1">
    <property type="nucleotide sequence ID" value="NZ_LLXY01000081.1"/>
</dbReference>
<comment type="caution">
    <text evidence="2">The sequence shown here is derived from an EMBL/GenBank/DDBJ whole genome shotgun (WGS) entry which is preliminary data.</text>
</comment>
<name>A0A0R3KR02_9BRAD</name>
<protein>
    <submittedName>
        <fullName evidence="2">Uncharacterized protein</fullName>
    </submittedName>
</protein>
<evidence type="ECO:0000313" key="2">
    <source>
        <dbReference type="EMBL" id="KRQ98248.1"/>
    </source>
</evidence>